<evidence type="ECO:0000259" key="1">
    <source>
        <dbReference type="Pfam" id="PF03417"/>
    </source>
</evidence>
<dbReference type="SUPFAM" id="SSF56235">
    <property type="entry name" value="N-terminal nucleophile aminohydrolases (Ntn hydrolases)"/>
    <property type="match status" value="1"/>
</dbReference>
<organism evidence="2 3">
    <name type="scientific">Ulvibacterium marinum</name>
    <dbReference type="NCBI Taxonomy" id="2419782"/>
    <lineage>
        <taxon>Bacteria</taxon>
        <taxon>Pseudomonadati</taxon>
        <taxon>Bacteroidota</taxon>
        <taxon>Flavobacteriia</taxon>
        <taxon>Flavobacteriales</taxon>
        <taxon>Flavobacteriaceae</taxon>
        <taxon>Ulvibacterium</taxon>
    </lineage>
</organism>
<dbReference type="Pfam" id="PF03417">
    <property type="entry name" value="AAT"/>
    <property type="match status" value="1"/>
</dbReference>
<sequence length="274" mass="30652">MPKQQQLLFFLVILLFSVVSHACSVVYYIDSITGKIYVANNEDYWYDVDAYIQIVPKSKGELARLWYGWDDFAQGGINEAGLFFDGAVTPEQPRIKGSKKIKGNLGDDVLASCKTIQDAIAFIEKRKIALSDAHIMFGDATGNAVVIEWLDGERKIIPITNHKLIMTNFLLADPAKGNHPCPRYNAIQKNLEALEKSKDSISFLKVANTVGSAVQTPAVDKKGRTGGTLYSTFINISDMEFILVYKLDNKKIAKLDLRLEFERPEGRKIELNSL</sequence>
<proteinExistence type="predicted"/>
<evidence type="ECO:0000313" key="3">
    <source>
        <dbReference type="Proteomes" id="UP000276603"/>
    </source>
</evidence>
<accession>A0A3B0BYU8</accession>
<dbReference type="Proteomes" id="UP000276603">
    <property type="component" value="Unassembled WGS sequence"/>
</dbReference>
<dbReference type="InterPro" id="IPR005079">
    <property type="entry name" value="Peptidase_C45_hydrolase"/>
</dbReference>
<protein>
    <submittedName>
        <fullName evidence="2">Penicillin acylase</fullName>
    </submittedName>
</protein>
<gene>
    <name evidence="2" type="ORF">D7Z94_22845</name>
</gene>
<keyword evidence="3" id="KW-1185">Reference proteome</keyword>
<dbReference type="Gene3D" id="3.60.60.10">
    <property type="entry name" value="Penicillin V Acylase, Chain A"/>
    <property type="match status" value="1"/>
</dbReference>
<dbReference type="OrthoDB" id="738883at2"/>
<reference evidence="2 3" key="1">
    <citation type="submission" date="2018-10" db="EMBL/GenBank/DDBJ databases">
        <title>Ulvibacterium marinum gen. nov., sp. nov., a novel marine bacterium of the family Flavobacteriaceae, isolated from a culture of the green alga Ulva prolifera.</title>
        <authorList>
            <person name="Zhang Z."/>
        </authorList>
    </citation>
    <scope>NUCLEOTIDE SEQUENCE [LARGE SCALE GENOMIC DNA]</scope>
    <source>
        <strain evidence="2 3">CCMM003</strain>
    </source>
</reference>
<dbReference type="RefSeq" id="WP_120713947.1">
    <property type="nucleotide sequence ID" value="NZ_RBCJ01000005.1"/>
</dbReference>
<evidence type="ECO:0000313" key="2">
    <source>
        <dbReference type="EMBL" id="RKN78050.1"/>
    </source>
</evidence>
<comment type="caution">
    <text evidence="2">The sequence shown here is derived from an EMBL/GenBank/DDBJ whole genome shotgun (WGS) entry which is preliminary data.</text>
</comment>
<feature type="domain" description="Peptidase C45 hydrolase" evidence="1">
    <location>
        <begin position="74"/>
        <end position="236"/>
    </location>
</feature>
<dbReference type="EMBL" id="RBCJ01000005">
    <property type="protein sequence ID" value="RKN78050.1"/>
    <property type="molecule type" value="Genomic_DNA"/>
</dbReference>
<name>A0A3B0BYU8_9FLAO</name>
<dbReference type="AlphaFoldDB" id="A0A3B0BYU8"/>
<dbReference type="InterPro" id="IPR029055">
    <property type="entry name" value="Ntn_hydrolases_N"/>
</dbReference>